<evidence type="ECO:0000313" key="1">
    <source>
        <dbReference type="EMBL" id="ETX08125.1"/>
    </source>
</evidence>
<proteinExistence type="predicted"/>
<dbReference type="AlphaFoldDB" id="W4MD48"/>
<organism evidence="1 2">
    <name type="scientific">Candidatus Entotheonella gemina</name>
    <dbReference type="NCBI Taxonomy" id="1429439"/>
    <lineage>
        <taxon>Bacteria</taxon>
        <taxon>Pseudomonadati</taxon>
        <taxon>Nitrospinota/Tectimicrobiota group</taxon>
        <taxon>Candidatus Tectimicrobiota</taxon>
        <taxon>Candidatus Entotheonellia</taxon>
        <taxon>Candidatus Entotheonellales</taxon>
        <taxon>Candidatus Entotheonellaceae</taxon>
        <taxon>Candidatus Entotheonella</taxon>
    </lineage>
</organism>
<reference evidence="1 2" key="1">
    <citation type="journal article" date="2014" name="Nature">
        <title>An environmental bacterial taxon with a large and distinct metabolic repertoire.</title>
        <authorList>
            <person name="Wilson M.C."/>
            <person name="Mori T."/>
            <person name="Ruckert C."/>
            <person name="Uria A.R."/>
            <person name="Helf M.J."/>
            <person name="Takada K."/>
            <person name="Gernert C."/>
            <person name="Steffens U.A."/>
            <person name="Heycke N."/>
            <person name="Schmitt S."/>
            <person name="Rinke C."/>
            <person name="Helfrich E.J."/>
            <person name="Brachmann A.O."/>
            <person name="Gurgui C."/>
            <person name="Wakimoto T."/>
            <person name="Kracht M."/>
            <person name="Crusemann M."/>
            <person name="Hentschel U."/>
            <person name="Abe I."/>
            <person name="Matsunaga S."/>
            <person name="Kalinowski J."/>
            <person name="Takeyama H."/>
            <person name="Piel J."/>
        </authorList>
    </citation>
    <scope>NUCLEOTIDE SEQUENCE [LARGE SCALE GENOMIC DNA]</scope>
    <source>
        <strain evidence="2">TSY2</strain>
    </source>
</reference>
<keyword evidence="2" id="KW-1185">Reference proteome</keyword>
<sequence length="102" mass="11486">MQRSRLPGKWMICGVTFFIAFCGFGTNGGQQSTRMWQMAEAQTLPSSVSMTWMSVTNWFFDMNGVKIVTDGFITRVPRDNAVLPSRPMPQRSSAFLTRLGVK</sequence>
<accession>W4MD48</accession>
<evidence type="ECO:0000313" key="2">
    <source>
        <dbReference type="Proteomes" id="UP000019140"/>
    </source>
</evidence>
<dbReference type="Proteomes" id="UP000019140">
    <property type="component" value="Unassembled WGS sequence"/>
</dbReference>
<protein>
    <submittedName>
        <fullName evidence="1">Uncharacterized protein</fullName>
    </submittedName>
</protein>
<gene>
    <name evidence="1" type="ORF">ETSY2_07230</name>
</gene>
<dbReference type="HOGENOM" id="CLU_2272271_0_0_7"/>
<comment type="caution">
    <text evidence="1">The sequence shown here is derived from an EMBL/GenBank/DDBJ whole genome shotgun (WGS) entry which is preliminary data.</text>
</comment>
<dbReference type="EMBL" id="AZHX01000295">
    <property type="protein sequence ID" value="ETX08125.1"/>
    <property type="molecule type" value="Genomic_DNA"/>
</dbReference>
<name>W4MD48_9BACT</name>